<evidence type="ECO:0000313" key="1">
    <source>
        <dbReference type="EMBL" id="KAK8509490.1"/>
    </source>
</evidence>
<evidence type="ECO:0000313" key="2">
    <source>
        <dbReference type="Proteomes" id="UP001472677"/>
    </source>
</evidence>
<organism evidence="1 2">
    <name type="scientific">Hibiscus sabdariffa</name>
    <name type="common">roselle</name>
    <dbReference type="NCBI Taxonomy" id="183260"/>
    <lineage>
        <taxon>Eukaryota</taxon>
        <taxon>Viridiplantae</taxon>
        <taxon>Streptophyta</taxon>
        <taxon>Embryophyta</taxon>
        <taxon>Tracheophyta</taxon>
        <taxon>Spermatophyta</taxon>
        <taxon>Magnoliopsida</taxon>
        <taxon>eudicotyledons</taxon>
        <taxon>Gunneridae</taxon>
        <taxon>Pentapetalae</taxon>
        <taxon>rosids</taxon>
        <taxon>malvids</taxon>
        <taxon>Malvales</taxon>
        <taxon>Malvaceae</taxon>
        <taxon>Malvoideae</taxon>
        <taxon>Hibiscus</taxon>
    </lineage>
</organism>
<name>A0ABR2BQR5_9ROSI</name>
<dbReference type="Proteomes" id="UP001472677">
    <property type="component" value="Unassembled WGS sequence"/>
</dbReference>
<dbReference type="EMBL" id="JBBPBM010000091">
    <property type="protein sequence ID" value="KAK8509490.1"/>
    <property type="molecule type" value="Genomic_DNA"/>
</dbReference>
<reference evidence="1 2" key="1">
    <citation type="journal article" date="2024" name="G3 (Bethesda)">
        <title>Genome assembly of Hibiscus sabdariffa L. provides insights into metabolisms of medicinal natural products.</title>
        <authorList>
            <person name="Kim T."/>
        </authorList>
    </citation>
    <scope>NUCLEOTIDE SEQUENCE [LARGE SCALE GENOMIC DNA]</scope>
    <source>
        <strain evidence="1">TK-2024</strain>
        <tissue evidence="1">Old leaves</tissue>
    </source>
</reference>
<dbReference type="PANTHER" id="PTHR36482:SF8">
    <property type="match status" value="1"/>
</dbReference>
<accession>A0ABR2BQR5</accession>
<gene>
    <name evidence="1" type="ORF">V6N12_001497</name>
</gene>
<dbReference type="InterPro" id="IPR053085">
    <property type="entry name" value="Jasmonate-induced_protein"/>
</dbReference>
<comment type="caution">
    <text evidence="1">The sequence shown here is derived from an EMBL/GenBank/DDBJ whole genome shotgun (WGS) entry which is preliminary data.</text>
</comment>
<keyword evidence="2" id="KW-1185">Reference proteome</keyword>
<dbReference type="Gene3D" id="2.60.270.50">
    <property type="match status" value="1"/>
</dbReference>
<dbReference type="PANTHER" id="PTHR36482">
    <property type="entry name" value="OSJNBA0024J22.15 PROTEIN"/>
    <property type="match status" value="1"/>
</dbReference>
<protein>
    <submittedName>
        <fullName evidence="1">Uncharacterized protein</fullName>
    </submittedName>
</protein>
<proteinExistence type="predicted"/>
<sequence length="147" mass="15823">MATNLRGSSCPALYTNVTLQNNSDDNLLLSDQKDWYGSANTPPVIPTKTSAEFKHEADPSAESSKGGVVYAVENGIKWVIAWSNMDSDKNKVYVDITKEDVDWPSVEYLLANSASATSDATKDGFTATATIQPDSSTPSLTANLKKN</sequence>